<feature type="compositionally biased region" description="Basic and acidic residues" evidence="7">
    <location>
        <begin position="31"/>
        <end position="44"/>
    </location>
</feature>
<dbReference type="Gene3D" id="1.10.10.60">
    <property type="entry name" value="Homeodomain-like"/>
    <property type="match status" value="1"/>
</dbReference>
<dbReference type="PANTHER" id="PTHR24340:SF38">
    <property type="entry name" value="HOMEOBOX PROTEIN NKX-3.1"/>
    <property type="match status" value="1"/>
</dbReference>
<keyword evidence="4 5" id="KW-0539">Nucleus</keyword>
<keyword evidence="3 5" id="KW-0371">Homeobox</keyword>
<reference evidence="9" key="2">
    <citation type="submission" date="2021-03" db="UniProtKB">
        <authorList>
            <consortium name="Ensembl"/>
        </authorList>
    </citation>
    <scope>IDENTIFICATION</scope>
</reference>
<evidence type="ECO:0000256" key="4">
    <source>
        <dbReference type="ARBA" id="ARBA00023242"/>
    </source>
</evidence>
<dbReference type="RefSeq" id="XP_012814889.1">
    <property type="nucleotide sequence ID" value="XM_012959435.3"/>
</dbReference>
<dbReference type="GO" id="GO:0030154">
    <property type="term" value="P:cell differentiation"/>
    <property type="evidence" value="ECO:0000318"/>
    <property type="project" value="GO_Central"/>
</dbReference>
<accession>A0A803JP68</accession>
<dbReference type="InterPro" id="IPR017970">
    <property type="entry name" value="Homeobox_CS"/>
</dbReference>
<keyword evidence="10" id="KW-1185">Reference proteome</keyword>
<feature type="domain" description="Homeobox" evidence="8">
    <location>
        <begin position="98"/>
        <end position="158"/>
    </location>
</feature>
<dbReference type="Proteomes" id="UP000008143">
    <property type="component" value="Chromosome 3"/>
</dbReference>
<dbReference type="Ensembl" id="ENSXETT00000124631">
    <property type="protein sequence ID" value="ENSXETP00000109794"/>
    <property type="gene ID" value="ENSXETG00000042692"/>
</dbReference>
<dbReference type="InterPro" id="IPR050394">
    <property type="entry name" value="Homeobox_NK-like"/>
</dbReference>
<dbReference type="AlphaFoldDB" id="A0A803JP68"/>
<dbReference type="PROSITE" id="PS00027">
    <property type="entry name" value="HOMEOBOX_1"/>
    <property type="match status" value="1"/>
</dbReference>
<name>A0A803JP68_XENTR</name>
<evidence type="ECO:0000256" key="2">
    <source>
        <dbReference type="ARBA" id="ARBA00023125"/>
    </source>
</evidence>
<dbReference type="InterPro" id="IPR001356">
    <property type="entry name" value="HD"/>
</dbReference>
<dbReference type="CDD" id="cd00086">
    <property type="entry name" value="homeodomain"/>
    <property type="match status" value="1"/>
</dbReference>
<feature type="compositionally biased region" description="Polar residues" evidence="7">
    <location>
        <begin position="59"/>
        <end position="68"/>
    </location>
</feature>
<evidence type="ECO:0000256" key="7">
    <source>
        <dbReference type="SAM" id="MobiDB-lite"/>
    </source>
</evidence>
<dbReference type="OMA" id="NYHCYPY"/>
<dbReference type="Xenbase" id="XB-GENE-479027">
    <property type="gene designation" value="nkx3-1"/>
</dbReference>
<dbReference type="GO" id="GO:0005634">
    <property type="term" value="C:nucleus"/>
    <property type="evidence" value="ECO:0000318"/>
    <property type="project" value="GO_Central"/>
</dbReference>
<dbReference type="GeneTree" id="ENSGT00940000165452"/>
<evidence type="ECO:0000256" key="5">
    <source>
        <dbReference type="PROSITE-ProRule" id="PRU00108"/>
    </source>
</evidence>
<evidence type="ECO:0000259" key="8">
    <source>
        <dbReference type="PROSITE" id="PS50071"/>
    </source>
</evidence>
<reference evidence="9" key="1">
    <citation type="journal article" date="2010" name="Science">
        <title>The genome of the Western clawed frog Xenopus tropicalis.</title>
        <authorList>
            <person name="Hellsten U."/>
            <person name="Harland R.M."/>
            <person name="Gilchrist M.J."/>
            <person name="Hendrix D."/>
            <person name="Jurka J."/>
            <person name="Kapitonov V."/>
            <person name="Ovcharenko I."/>
            <person name="Putnam N.H."/>
            <person name="Shu S."/>
            <person name="Taher L."/>
            <person name="Blitz I.L."/>
            <person name="Blumberg B."/>
            <person name="Dichmann D.S."/>
            <person name="Dubchak I."/>
            <person name="Amaya E."/>
            <person name="Detter J.C."/>
            <person name="Fletcher R."/>
            <person name="Gerhard D.S."/>
            <person name="Goodstein D."/>
            <person name="Graves T."/>
            <person name="Grigoriev I.V."/>
            <person name="Grimwood J."/>
            <person name="Kawashima T."/>
            <person name="Lindquist E."/>
            <person name="Lucas S.M."/>
            <person name="Mead P.E."/>
            <person name="Mitros T."/>
            <person name="Ogino H."/>
            <person name="Ohta Y."/>
            <person name="Poliakov A.V."/>
            <person name="Pollet N."/>
            <person name="Robert J."/>
            <person name="Salamov A."/>
            <person name="Sater A.K."/>
            <person name="Schmutz J."/>
            <person name="Terry A."/>
            <person name="Vize P.D."/>
            <person name="Warren W.C."/>
            <person name="Wells D."/>
            <person name="Wills A."/>
            <person name="Wilson R.K."/>
            <person name="Zimmerman L.B."/>
            <person name="Zorn A.M."/>
            <person name="Grainger R."/>
            <person name="Grammer T."/>
            <person name="Khokha M.K."/>
            <person name="Richardson P.M."/>
            <person name="Rokhsar D.S."/>
        </authorList>
    </citation>
    <scope>NUCLEOTIDE SEQUENCE [LARGE SCALE GENOMIC DNA]</scope>
    <source>
        <strain evidence="9">Nigerian</strain>
    </source>
</reference>
<dbReference type="FunFam" id="1.10.10.60:FF:000338">
    <property type="entry name" value="Homeobox protein Nkx-3.1"/>
    <property type="match status" value="1"/>
</dbReference>
<dbReference type="GO" id="GO:0000978">
    <property type="term" value="F:RNA polymerase II cis-regulatory region sequence-specific DNA binding"/>
    <property type="evidence" value="ECO:0000318"/>
    <property type="project" value="GO_Central"/>
</dbReference>
<dbReference type="Pfam" id="PF00046">
    <property type="entry name" value="Homeodomain"/>
    <property type="match status" value="1"/>
</dbReference>
<dbReference type="KEGG" id="xtr:100038192"/>
<dbReference type="PRINTS" id="PR00024">
    <property type="entry name" value="HOMEOBOX"/>
</dbReference>
<gene>
    <name evidence="9 11 12" type="primary">nkx3-1</name>
</gene>
<protein>
    <submittedName>
        <fullName evidence="11">Homeobox protein Nkx-3.1</fullName>
    </submittedName>
    <submittedName>
        <fullName evidence="9">NK3 homeobox 1</fullName>
    </submittedName>
</protein>
<dbReference type="PROSITE" id="PS50071">
    <property type="entry name" value="HOMEOBOX_2"/>
    <property type="match status" value="1"/>
</dbReference>
<evidence type="ECO:0000313" key="9">
    <source>
        <dbReference type="Ensembl" id="ENSXETP00000109794"/>
    </source>
</evidence>
<evidence type="ECO:0000313" key="11">
    <source>
        <dbReference type="RefSeq" id="XP_012814889.1"/>
    </source>
</evidence>
<dbReference type="AGR" id="Xenbase:XB-GENE-479027"/>
<dbReference type="GO" id="GO:0000981">
    <property type="term" value="F:DNA-binding transcription factor activity, RNA polymerase II-specific"/>
    <property type="evidence" value="ECO:0000318"/>
    <property type="project" value="GO_Central"/>
</dbReference>
<reference evidence="11" key="3">
    <citation type="submission" date="2025-04" db="UniProtKB">
        <authorList>
            <consortium name="RefSeq"/>
        </authorList>
    </citation>
    <scope>IDENTIFICATION</scope>
    <source>
        <strain evidence="11">Nigerian</strain>
        <tissue evidence="11">Liver and blood</tissue>
    </source>
</reference>
<evidence type="ECO:0000256" key="1">
    <source>
        <dbReference type="ARBA" id="ARBA00004123"/>
    </source>
</evidence>
<evidence type="ECO:0000313" key="10">
    <source>
        <dbReference type="Proteomes" id="UP000008143"/>
    </source>
</evidence>
<keyword evidence="2 5" id="KW-0238">DNA-binding</keyword>
<organism evidence="9">
    <name type="scientific">Xenopus tropicalis</name>
    <name type="common">Western clawed frog</name>
    <name type="synonym">Silurana tropicalis</name>
    <dbReference type="NCBI Taxonomy" id="8364"/>
    <lineage>
        <taxon>Eukaryota</taxon>
        <taxon>Metazoa</taxon>
        <taxon>Chordata</taxon>
        <taxon>Craniata</taxon>
        <taxon>Vertebrata</taxon>
        <taxon>Euteleostomi</taxon>
        <taxon>Amphibia</taxon>
        <taxon>Batrachia</taxon>
        <taxon>Anura</taxon>
        <taxon>Pipoidea</taxon>
        <taxon>Pipidae</taxon>
        <taxon>Xenopodinae</taxon>
        <taxon>Xenopus</taxon>
        <taxon>Silurana</taxon>
    </lineage>
</organism>
<dbReference type="SUPFAM" id="SSF46689">
    <property type="entry name" value="Homeodomain-like"/>
    <property type="match status" value="1"/>
</dbReference>
<dbReference type="InterPro" id="IPR020479">
    <property type="entry name" value="HD_metazoa"/>
</dbReference>
<evidence type="ECO:0000256" key="3">
    <source>
        <dbReference type="ARBA" id="ARBA00023155"/>
    </source>
</evidence>
<dbReference type="CTD" id="4824"/>
<dbReference type="InterPro" id="IPR009057">
    <property type="entry name" value="Homeodomain-like_sf"/>
</dbReference>
<feature type="region of interest" description="Disordered" evidence="7">
    <location>
        <begin position="27"/>
        <end position="87"/>
    </location>
</feature>
<evidence type="ECO:0000256" key="6">
    <source>
        <dbReference type="RuleBase" id="RU000682"/>
    </source>
</evidence>
<evidence type="ECO:0000313" key="12">
    <source>
        <dbReference type="Xenbase" id="XB-GENE-479027"/>
    </source>
</evidence>
<feature type="DNA-binding region" description="Homeobox" evidence="5">
    <location>
        <begin position="100"/>
        <end position="159"/>
    </location>
</feature>
<comment type="subcellular location">
    <subcellularLocation>
        <location evidence="1 5 6">Nucleus</location>
    </subcellularLocation>
</comment>
<sequence length="211" mass="24351">MSQQGTEDLSLPAKPLKSFLIQDILSHIGPGRKEKSLDSPKTDQDQDSSLGGKKENCTPEKQQSSSQPAEMHHSQMEDENVELDQAQPISPVEKKLKLQQKRSRAAFSHSQVIELERKFSSQKYLSAPERAQLAKSLKLTETQVKIWFQNRRYKTKRKQLATDMEEVEKSSAHPVRSRDTDISRASLLSFYQNYHCYPYLYYLAGWPTPHW</sequence>
<dbReference type="SMART" id="SM00389">
    <property type="entry name" value="HOX"/>
    <property type="match status" value="1"/>
</dbReference>
<dbReference type="OrthoDB" id="6159439at2759"/>
<dbReference type="GO" id="GO:0006357">
    <property type="term" value="P:regulation of transcription by RNA polymerase II"/>
    <property type="evidence" value="ECO:0000318"/>
    <property type="project" value="GO_Central"/>
</dbReference>
<dbReference type="GeneID" id="100038192"/>
<dbReference type="PANTHER" id="PTHR24340">
    <property type="entry name" value="HOMEOBOX PROTEIN NKX"/>
    <property type="match status" value="1"/>
</dbReference>
<proteinExistence type="predicted"/>